<name>A0A164XFB1_DAUCS</name>
<dbReference type="Proteomes" id="UP000077755">
    <property type="component" value="Chromosome 5"/>
</dbReference>
<evidence type="ECO:0000313" key="1">
    <source>
        <dbReference type="EMBL" id="WOG99355.1"/>
    </source>
</evidence>
<sequence length="132" mass="15090">MSDTQKERTHKHEFPPPYASEPLDGVETIKNALYVNGVLDIAITILTWLASYCTVVQSHMVNQVTNKLLEKKIVENSNEQDSIQKLLCHSVSKDKVCLYVSIIYICLCLFSSLIYLLTFKFSLKIRDSHSHD</sequence>
<dbReference type="Gramene" id="KZM93101">
    <property type="protein sequence ID" value="KZM93101"/>
    <property type="gene ID" value="DCAR_016346"/>
</dbReference>
<organism evidence="1 2">
    <name type="scientific">Daucus carota subsp. sativus</name>
    <name type="common">Carrot</name>
    <dbReference type="NCBI Taxonomy" id="79200"/>
    <lineage>
        <taxon>Eukaryota</taxon>
        <taxon>Viridiplantae</taxon>
        <taxon>Streptophyta</taxon>
        <taxon>Embryophyta</taxon>
        <taxon>Tracheophyta</taxon>
        <taxon>Spermatophyta</taxon>
        <taxon>Magnoliopsida</taxon>
        <taxon>eudicotyledons</taxon>
        <taxon>Gunneridae</taxon>
        <taxon>Pentapetalae</taxon>
        <taxon>asterids</taxon>
        <taxon>campanulids</taxon>
        <taxon>Apiales</taxon>
        <taxon>Apiaceae</taxon>
        <taxon>Apioideae</taxon>
        <taxon>Scandiceae</taxon>
        <taxon>Daucinae</taxon>
        <taxon>Daucus</taxon>
        <taxon>Daucus sect. Daucus</taxon>
    </lineage>
</organism>
<reference evidence="1" key="2">
    <citation type="submission" date="2022-03" db="EMBL/GenBank/DDBJ databases">
        <title>Draft title - Genomic analysis of global carrot germplasm unveils the trajectory of domestication and the origin of high carotenoid orange carrot.</title>
        <authorList>
            <person name="Iorizzo M."/>
            <person name="Ellison S."/>
            <person name="Senalik D."/>
            <person name="Macko-Podgorni A."/>
            <person name="Grzebelus D."/>
            <person name="Bostan H."/>
            <person name="Rolling W."/>
            <person name="Curaba J."/>
            <person name="Simon P."/>
        </authorList>
    </citation>
    <scope>NUCLEOTIDE SEQUENCE</scope>
    <source>
        <tissue evidence="1">Leaf</tissue>
    </source>
</reference>
<keyword evidence="2" id="KW-1185">Reference proteome</keyword>
<protein>
    <submittedName>
        <fullName evidence="1">Uncharacterized protein</fullName>
    </submittedName>
</protein>
<gene>
    <name evidence="1" type="ORF">DCAR_0518703</name>
</gene>
<proteinExistence type="predicted"/>
<dbReference type="AlphaFoldDB" id="A0A164XFB1"/>
<evidence type="ECO:0000313" key="2">
    <source>
        <dbReference type="Proteomes" id="UP000077755"/>
    </source>
</evidence>
<accession>A0A164XFB1</accession>
<reference evidence="1" key="1">
    <citation type="journal article" date="2016" name="Nat. Genet.">
        <title>A high-quality carrot genome assembly provides new insights into carotenoid accumulation and asterid genome evolution.</title>
        <authorList>
            <person name="Iorizzo M."/>
            <person name="Ellison S."/>
            <person name="Senalik D."/>
            <person name="Zeng P."/>
            <person name="Satapoomin P."/>
            <person name="Huang J."/>
            <person name="Bowman M."/>
            <person name="Iovene M."/>
            <person name="Sanseverino W."/>
            <person name="Cavagnaro P."/>
            <person name="Yildiz M."/>
            <person name="Macko-Podgorni A."/>
            <person name="Moranska E."/>
            <person name="Grzebelus E."/>
            <person name="Grzebelus D."/>
            <person name="Ashrafi H."/>
            <person name="Zheng Z."/>
            <person name="Cheng S."/>
            <person name="Spooner D."/>
            <person name="Van Deynze A."/>
            <person name="Simon P."/>
        </authorList>
    </citation>
    <scope>NUCLEOTIDE SEQUENCE</scope>
    <source>
        <tissue evidence="1">Leaf</tissue>
    </source>
</reference>
<dbReference type="EMBL" id="CP093347">
    <property type="protein sequence ID" value="WOG99355.1"/>
    <property type="molecule type" value="Genomic_DNA"/>
</dbReference>